<name>A0A9D2LYZ6_9FIRM</name>
<dbReference type="InterPro" id="IPR001647">
    <property type="entry name" value="HTH_TetR"/>
</dbReference>
<dbReference type="SUPFAM" id="SSF46689">
    <property type="entry name" value="Homeodomain-like"/>
    <property type="match status" value="1"/>
</dbReference>
<keyword evidence="1 2" id="KW-0238">DNA-binding</keyword>
<dbReference type="GO" id="GO:0003677">
    <property type="term" value="F:DNA binding"/>
    <property type="evidence" value="ECO:0007669"/>
    <property type="project" value="UniProtKB-UniRule"/>
</dbReference>
<dbReference type="InterPro" id="IPR009057">
    <property type="entry name" value="Homeodomain-like_sf"/>
</dbReference>
<evidence type="ECO:0000259" key="3">
    <source>
        <dbReference type="PROSITE" id="PS50977"/>
    </source>
</evidence>
<dbReference type="Proteomes" id="UP000824214">
    <property type="component" value="Unassembled WGS sequence"/>
</dbReference>
<dbReference type="EMBL" id="DWXZ01000147">
    <property type="protein sequence ID" value="HJB37813.1"/>
    <property type="molecule type" value="Genomic_DNA"/>
</dbReference>
<dbReference type="AlphaFoldDB" id="A0A9D2LYZ6"/>
<reference evidence="4" key="1">
    <citation type="journal article" date="2021" name="PeerJ">
        <title>Extensive microbial diversity within the chicken gut microbiome revealed by metagenomics and culture.</title>
        <authorList>
            <person name="Gilroy R."/>
            <person name="Ravi A."/>
            <person name="Getino M."/>
            <person name="Pursley I."/>
            <person name="Horton D.L."/>
            <person name="Alikhan N.F."/>
            <person name="Baker D."/>
            <person name="Gharbi K."/>
            <person name="Hall N."/>
            <person name="Watson M."/>
            <person name="Adriaenssens E.M."/>
            <person name="Foster-Nyarko E."/>
            <person name="Jarju S."/>
            <person name="Secka A."/>
            <person name="Antonio M."/>
            <person name="Oren A."/>
            <person name="Chaudhuri R.R."/>
            <person name="La Ragione R."/>
            <person name="Hildebrand F."/>
            <person name="Pallen M.J."/>
        </authorList>
    </citation>
    <scope>NUCLEOTIDE SEQUENCE</scope>
    <source>
        <strain evidence="4">ChiBcolR8-3208</strain>
    </source>
</reference>
<evidence type="ECO:0000313" key="4">
    <source>
        <dbReference type="EMBL" id="HJB37813.1"/>
    </source>
</evidence>
<proteinExistence type="predicted"/>
<accession>A0A9D2LYZ6</accession>
<evidence type="ECO:0000256" key="1">
    <source>
        <dbReference type="ARBA" id="ARBA00023125"/>
    </source>
</evidence>
<protein>
    <submittedName>
        <fullName evidence="4">TetR/AcrR family transcriptional regulator</fullName>
    </submittedName>
</protein>
<dbReference type="Gene3D" id="1.10.357.10">
    <property type="entry name" value="Tetracycline Repressor, domain 2"/>
    <property type="match status" value="1"/>
</dbReference>
<comment type="caution">
    <text evidence="4">The sequence shown here is derived from an EMBL/GenBank/DDBJ whole genome shotgun (WGS) entry which is preliminary data.</text>
</comment>
<dbReference type="PANTHER" id="PTHR43479">
    <property type="entry name" value="ACREF/ENVCD OPERON REPRESSOR-RELATED"/>
    <property type="match status" value="1"/>
</dbReference>
<evidence type="ECO:0000256" key="2">
    <source>
        <dbReference type="PROSITE-ProRule" id="PRU00335"/>
    </source>
</evidence>
<feature type="domain" description="HTH tetR-type" evidence="3">
    <location>
        <begin position="6"/>
        <end position="66"/>
    </location>
</feature>
<sequence length="186" mass="21266">MDLRVTKTQRAIRAAFLELREKKPLEKITVKELCQRAEIHKSTFYDHYADVYALSDALETQVVESVLQELTHPEYLFEQPELFTRELFAAYRSQGALIHLLFSGSRSGNLVAKIERAVKELAFARYPACREDPVVNIALSYAIYGGYYAYEENLRYGGEQVAEVVAQASRDIHRMLQGKFQQKPGG</sequence>
<evidence type="ECO:0000313" key="5">
    <source>
        <dbReference type="Proteomes" id="UP000824214"/>
    </source>
</evidence>
<gene>
    <name evidence="4" type="ORF">H9942_07060</name>
</gene>
<reference evidence="4" key="2">
    <citation type="submission" date="2021-04" db="EMBL/GenBank/DDBJ databases">
        <authorList>
            <person name="Gilroy R."/>
        </authorList>
    </citation>
    <scope>NUCLEOTIDE SEQUENCE</scope>
    <source>
        <strain evidence="4">ChiBcolR8-3208</strain>
    </source>
</reference>
<dbReference type="InterPro" id="IPR050624">
    <property type="entry name" value="HTH-type_Tx_Regulator"/>
</dbReference>
<organism evidence="4 5">
    <name type="scientific">Candidatus Acutalibacter ornithocaccae</name>
    <dbReference type="NCBI Taxonomy" id="2838416"/>
    <lineage>
        <taxon>Bacteria</taxon>
        <taxon>Bacillati</taxon>
        <taxon>Bacillota</taxon>
        <taxon>Clostridia</taxon>
        <taxon>Eubacteriales</taxon>
        <taxon>Acutalibacteraceae</taxon>
        <taxon>Acutalibacter</taxon>
    </lineage>
</organism>
<dbReference type="PROSITE" id="PS50977">
    <property type="entry name" value="HTH_TETR_2"/>
    <property type="match status" value="1"/>
</dbReference>
<dbReference type="PANTHER" id="PTHR43479:SF7">
    <property type="entry name" value="TETR-FAMILY TRANSCRIPTIONAL REGULATOR"/>
    <property type="match status" value="1"/>
</dbReference>
<feature type="DNA-binding region" description="H-T-H motif" evidence="2">
    <location>
        <begin position="29"/>
        <end position="48"/>
    </location>
</feature>